<feature type="chain" id="PRO_5045676626" evidence="2">
    <location>
        <begin position="18"/>
        <end position="57"/>
    </location>
</feature>
<gene>
    <name evidence="3" type="ORF">GCM10023186_28780</name>
</gene>
<feature type="region of interest" description="Disordered" evidence="1">
    <location>
        <begin position="21"/>
        <end position="57"/>
    </location>
</feature>
<reference evidence="4" key="1">
    <citation type="journal article" date="2019" name="Int. J. Syst. Evol. Microbiol.">
        <title>The Global Catalogue of Microorganisms (GCM) 10K type strain sequencing project: providing services to taxonomists for standard genome sequencing and annotation.</title>
        <authorList>
            <consortium name="The Broad Institute Genomics Platform"/>
            <consortium name="The Broad Institute Genome Sequencing Center for Infectious Disease"/>
            <person name="Wu L."/>
            <person name="Ma J."/>
        </authorList>
    </citation>
    <scope>NUCLEOTIDE SEQUENCE [LARGE SCALE GENOMIC DNA]</scope>
    <source>
        <strain evidence="4">JCM 17924</strain>
    </source>
</reference>
<accession>A0ABP8J5J7</accession>
<evidence type="ECO:0000313" key="4">
    <source>
        <dbReference type="Proteomes" id="UP001500454"/>
    </source>
</evidence>
<comment type="caution">
    <text evidence="3">The sequence shown here is derived from an EMBL/GenBank/DDBJ whole genome shotgun (WGS) entry which is preliminary data.</text>
</comment>
<evidence type="ECO:0000313" key="3">
    <source>
        <dbReference type="EMBL" id="GAA4385431.1"/>
    </source>
</evidence>
<sequence>MKKICLLALFAWVSALATSCSPAPNAENDPNADAAYKRTHRAEMYREAQSNNPNAIK</sequence>
<protein>
    <submittedName>
        <fullName evidence="3">Uncharacterized protein</fullName>
    </submittedName>
</protein>
<dbReference type="PROSITE" id="PS51257">
    <property type="entry name" value="PROKAR_LIPOPROTEIN"/>
    <property type="match status" value="1"/>
</dbReference>
<organism evidence="3 4">
    <name type="scientific">Hymenobacter koreensis</name>
    <dbReference type="NCBI Taxonomy" id="1084523"/>
    <lineage>
        <taxon>Bacteria</taxon>
        <taxon>Pseudomonadati</taxon>
        <taxon>Bacteroidota</taxon>
        <taxon>Cytophagia</taxon>
        <taxon>Cytophagales</taxon>
        <taxon>Hymenobacteraceae</taxon>
        <taxon>Hymenobacter</taxon>
    </lineage>
</organism>
<proteinExistence type="predicted"/>
<dbReference type="EMBL" id="BAABHA010000010">
    <property type="protein sequence ID" value="GAA4385431.1"/>
    <property type="molecule type" value="Genomic_DNA"/>
</dbReference>
<feature type="compositionally biased region" description="Low complexity" evidence="1">
    <location>
        <begin position="22"/>
        <end position="34"/>
    </location>
</feature>
<keyword evidence="2" id="KW-0732">Signal</keyword>
<dbReference type="RefSeq" id="WP_345225344.1">
    <property type="nucleotide sequence ID" value="NZ_BAABHA010000010.1"/>
</dbReference>
<evidence type="ECO:0000256" key="1">
    <source>
        <dbReference type="SAM" id="MobiDB-lite"/>
    </source>
</evidence>
<keyword evidence="4" id="KW-1185">Reference proteome</keyword>
<feature type="signal peptide" evidence="2">
    <location>
        <begin position="1"/>
        <end position="17"/>
    </location>
</feature>
<evidence type="ECO:0000256" key="2">
    <source>
        <dbReference type="SAM" id="SignalP"/>
    </source>
</evidence>
<feature type="compositionally biased region" description="Polar residues" evidence="1">
    <location>
        <begin position="48"/>
        <end position="57"/>
    </location>
</feature>
<dbReference type="Proteomes" id="UP001500454">
    <property type="component" value="Unassembled WGS sequence"/>
</dbReference>
<name>A0ABP8J5J7_9BACT</name>